<evidence type="ECO:0000313" key="5">
    <source>
        <dbReference type="Proteomes" id="UP001530293"/>
    </source>
</evidence>
<dbReference type="CDD" id="cd10527">
    <property type="entry name" value="SET_LSMT"/>
    <property type="match status" value="1"/>
</dbReference>
<feature type="region of interest" description="Disordered" evidence="1">
    <location>
        <begin position="66"/>
        <end position="112"/>
    </location>
</feature>
<keyword evidence="5" id="KW-1185">Reference proteome</keyword>
<feature type="compositionally biased region" description="Low complexity" evidence="1">
    <location>
        <begin position="88"/>
        <end position="106"/>
    </location>
</feature>
<dbReference type="Pfam" id="PF00856">
    <property type="entry name" value="SET"/>
    <property type="match status" value="1"/>
</dbReference>
<feature type="compositionally biased region" description="Gly residues" evidence="1">
    <location>
        <begin position="78"/>
        <end position="87"/>
    </location>
</feature>
<dbReference type="InterPro" id="IPR046341">
    <property type="entry name" value="SET_dom_sf"/>
</dbReference>
<organism evidence="4 5">
    <name type="scientific">Discostella pseudostelligera</name>
    <dbReference type="NCBI Taxonomy" id="259834"/>
    <lineage>
        <taxon>Eukaryota</taxon>
        <taxon>Sar</taxon>
        <taxon>Stramenopiles</taxon>
        <taxon>Ochrophyta</taxon>
        <taxon>Bacillariophyta</taxon>
        <taxon>Coscinodiscophyceae</taxon>
        <taxon>Thalassiosirophycidae</taxon>
        <taxon>Stephanodiscales</taxon>
        <taxon>Stephanodiscaceae</taxon>
        <taxon>Discostella</taxon>
    </lineage>
</organism>
<dbReference type="InterPro" id="IPR050600">
    <property type="entry name" value="SETD3_SETD6_MTase"/>
</dbReference>
<comment type="caution">
    <text evidence="4">The sequence shown here is derived from an EMBL/GenBank/DDBJ whole genome shotgun (WGS) entry which is preliminary data.</text>
</comment>
<dbReference type="PROSITE" id="PS50280">
    <property type="entry name" value="SET"/>
    <property type="match status" value="1"/>
</dbReference>
<evidence type="ECO:0000259" key="3">
    <source>
        <dbReference type="PROSITE" id="PS50280"/>
    </source>
</evidence>
<gene>
    <name evidence="4" type="ORF">ACHAWU_004690</name>
</gene>
<name>A0ABD3N9K2_9STRA</name>
<dbReference type="Proteomes" id="UP001530293">
    <property type="component" value="Unassembled WGS sequence"/>
</dbReference>
<proteinExistence type="predicted"/>
<dbReference type="InterPro" id="IPR001214">
    <property type="entry name" value="SET_dom"/>
</dbReference>
<dbReference type="Gene3D" id="3.90.1410.10">
    <property type="entry name" value="set domain protein methyltransferase, domain 1"/>
    <property type="match status" value="1"/>
</dbReference>
<feature type="signal peptide" evidence="2">
    <location>
        <begin position="1"/>
        <end position="26"/>
    </location>
</feature>
<sequence length="473" mass="50950">MKVRRPSPVPILLASLLGAAYRPVQSFIFPSSSQSQCRLPPAIATSTLPLRPNDEVGASTSTAIHMASSNTKKKKSGRSGGGAGLKGFGSSTSSASSKSLSASSSTGVVDRSPSSLKFYSYLERNGAESNLKRVGLGNFPLQIGPSAQDTIQLRGVIALRDIAKGETIIEIPYEMALDLGRESADPTLPATTLLQKYCTWKSGNDGPPVDKDRGDYFAMLPPYLSEDCLGSTDFFSDGALDMLQSPLVVEETLLRRELVQLRYERDVEPMSQISSNLYRWDENEIATQSHLQWASWIITSRVLTVQGSPDSNSAYRLLIPLIDMCNHDRDSPHILTGRAMPGGLLKVVAGVGIKAGEAINIGYGGGVEGNDRFIQDYGFLDGGGSKERGKGGDKEFVAEGYKIVARKLLGKGGSRTLTKMTAAESERALEALKPTSLEEDEMLLASGTIVRSDERMALEYRIGIKKALQGFNA</sequence>
<dbReference type="PANTHER" id="PTHR13271:SF137">
    <property type="entry name" value="SET DOMAIN-CONTAINING PROTEIN"/>
    <property type="match status" value="1"/>
</dbReference>
<dbReference type="AlphaFoldDB" id="A0ABD3N9K2"/>
<dbReference type="PANTHER" id="PTHR13271">
    <property type="entry name" value="UNCHARACTERIZED PUTATIVE METHYLTRANSFERASE"/>
    <property type="match status" value="1"/>
</dbReference>
<reference evidence="4 5" key="1">
    <citation type="submission" date="2024-10" db="EMBL/GenBank/DDBJ databases">
        <title>Updated reference genomes for cyclostephanoid diatoms.</title>
        <authorList>
            <person name="Roberts W.R."/>
            <person name="Alverson A.J."/>
        </authorList>
    </citation>
    <scope>NUCLEOTIDE SEQUENCE [LARGE SCALE GENOMIC DNA]</scope>
    <source>
        <strain evidence="4 5">AJA232-27</strain>
    </source>
</reference>
<accession>A0ABD3N9K2</accession>
<feature type="domain" description="SET" evidence="3">
    <location>
        <begin position="139"/>
        <end position="364"/>
    </location>
</feature>
<protein>
    <recommendedName>
        <fullName evidence="3">SET domain-containing protein</fullName>
    </recommendedName>
</protein>
<dbReference type="EMBL" id="JALLBG020000006">
    <property type="protein sequence ID" value="KAL3772681.1"/>
    <property type="molecule type" value="Genomic_DNA"/>
</dbReference>
<feature type="chain" id="PRO_5044826669" description="SET domain-containing protein" evidence="2">
    <location>
        <begin position="27"/>
        <end position="473"/>
    </location>
</feature>
<evidence type="ECO:0000256" key="2">
    <source>
        <dbReference type="SAM" id="SignalP"/>
    </source>
</evidence>
<evidence type="ECO:0000313" key="4">
    <source>
        <dbReference type="EMBL" id="KAL3772681.1"/>
    </source>
</evidence>
<evidence type="ECO:0000256" key="1">
    <source>
        <dbReference type="SAM" id="MobiDB-lite"/>
    </source>
</evidence>
<keyword evidence="2" id="KW-0732">Signal</keyword>
<dbReference type="SUPFAM" id="SSF82199">
    <property type="entry name" value="SET domain"/>
    <property type="match status" value="1"/>
</dbReference>